<organism evidence="2 3">
    <name type="scientific">Polyplosphaeria fusca</name>
    <dbReference type="NCBI Taxonomy" id="682080"/>
    <lineage>
        <taxon>Eukaryota</taxon>
        <taxon>Fungi</taxon>
        <taxon>Dikarya</taxon>
        <taxon>Ascomycota</taxon>
        <taxon>Pezizomycotina</taxon>
        <taxon>Dothideomycetes</taxon>
        <taxon>Pleosporomycetidae</taxon>
        <taxon>Pleosporales</taxon>
        <taxon>Tetraplosphaeriaceae</taxon>
        <taxon>Polyplosphaeria</taxon>
    </lineage>
</organism>
<dbReference type="Pfam" id="PF06985">
    <property type="entry name" value="HET"/>
    <property type="match status" value="1"/>
</dbReference>
<evidence type="ECO:0000313" key="2">
    <source>
        <dbReference type="EMBL" id="KAF2731135.1"/>
    </source>
</evidence>
<sequence>CLANHGGDCQSEVPTIDKLRVIDCRLRTVVPAPPNCSYAALSYVWSQVHSAPQLNQEASKTLPSRMPRLVEDSLAVALQLGYSYIWIDRYCIDQLDEETKHMQIRQMDQIYAAAKVTIIAAGDQHPSGLHGASGTPRRYHSHVHLRDCTLVSTLPTLEYAIEQSPWSKRGWTYQEMILSKRRVYFTPWQVYYEC</sequence>
<protein>
    <submittedName>
        <fullName evidence="2">HET-domain-containing protein</fullName>
    </submittedName>
</protein>
<feature type="non-terminal residue" evidence="2">
    <location>
        <position position="194"/>
    </location>
</feature>
<evidence type="ECO:0000313" key="3">
    <source>
        <dbReference type="Proteomes" id="UP000799444"/>
    </source>
</evidence>
<dbReference type="EMBL" id="ML996202">
    <property type="protein sequence ID" value="KAF2731135.1"/>
    <property type="molecule type" value="Genomic_DNA"/>
</dbReference>
<dbReference type="AlphaFoldDB" id="A0A9P4QRH2"/>
<dbReference type="InterPro" id="IPR010730">
    <property type="entry name" value="HET"/>
</dbReference>
<dbReference type="PANTHER" id="PTHR33112:SF1">
    <property type="entry name" value="HETEROKARYON INCOMPATIBILITY DOMAIN-CONTAINING PROTEIN"/>
    <property type="match status" value="1"/>
</dbReference>
<accession>A0A9P4QRH2</accession>
<dbReference type="Proteomes" id="UP000799444">
    <property type="component" value="Unassembled WGS sequence"/>
</dbReference>
<reference evidence="2" key="1">
    <citation type="journal article" date="2020" name="Stud. Mycol.">
        <title>101 Dothideomycetes genomes: a test case for predicting lifestyles and emergence of pathogens.</title>
        <authorList>
            <person name="Haridas S."/>
            <person name="Albert R."/>
            <person name="Binder M."/>
            <person name="Bloem J."/>
            <person name="Labutti K."/>
            <person name="Salamov A."/>
            <person name="Andreopoulos B."/>
            <person name="Baker S."/>
            <person name="Barry K."/>
            <person name="Bills G."/>
            <person name="Bluhm B."/>
            <person name="Cannon C."/>
            <person name="Castanera R."/>
            <person name="Culley D."/>
            <person name="Daum C."/>
            <person name="Ezra D."/>
            <person name="Gonzalez J."/>
            <person name="Henrissat B."/>
            <person name="Kuo A."/>
            <person name="Liang C."/>
            <person name="Lipzen A."/>
            <person name="Lutzoni F."/>
            <person name="Magnuson J."/>
            <person name="Mondo S."/>
            <person name="Nolan M."/>
            <person name="Ohm R."/>
            <person name="Pangilinan J."/>
            <person name="Park H.-J."/>
            <person name="Ramirez L."/>
            <person name="Alfaro M."/>
            <person name="Sun H."/>
            <person name="Tritt A."/>
            <person name="Yoshinaga Y."/>
            <person name="Zwiers L.-H."/>
            <person name="Turgeon B."/>
            <person name="Goodwin S."/>
            <person name="Spatafora J."/>
            <person name="Crous P."/>
            <person name="Grigoriev I."/>
        </authorList>
    </citation>
    <scope>NUCLEOTIDE SEQUENCE</scope>
    <source>
        <strain evidence="2">CBS 125425</strain>
    </source>
</reference>
<feature type="non-terminal residue" evidence="2">
    <location>
        <position position="1"/>
    </location>
</feature>
<gene>
    <name evidence="2" type="ORF">EJ04DRAFT_391687</name>
</gene>
<comment type="caution">
    <text evidence="2">The sequence shown here is derived from an EMBL/GenBank/DDBJ whole genome shotgun (WGS) entry which is preliminary data.</text>
</comment>
<keyword evidence="3" id="KW-1185">Reference proteome</keyword>
<name>A0A9P4QRH2_9PLEO</name>
<feature type="domain" description="Heterokaryon incompatibility" evidence="1">
    <location>
        <begin position="38"/>
        <end position="175"/>
    </location>
</feature>
<dbReference type="PANTHER" id="PTHR33112">
    <property type="entry name" value="DOMAIN PROTEIN, PUTATIVE-RELATED"/>
    <property type="match status" value="1"/>
</dbReference>
<evidence type="ECO:0000259" key="1">
    <source>
        <dbReference type="Pfam" id="PF06985"/>
    </source>
</evidence>
<dbReference type="OrthoDB" id="5428863at2759"/>
<proteinExistence type="predicted"/>